<reference evidence="1" key="1">
    <citation type="submission" date="2023-06" db="EMBL/GenBank/DDBJ databases">
        <authorList>
            <consortium name="Lawrence Berkeley National Laboratory"/>
            <person name="Ahrendt S."/>
            <person name="Sahu N."/>
            <person name="Indic B."/>
            <person name="Wong-Bajracharya J."/>
            <person name="Merenyi Z."/>
            <person name="Ke H.-M."/>
            <person name="Monk M."/>
            <person name="Kocsube S."/>
            <person name="Drula E."/>
            <person name="Lipzen A."/>
            <person name="Balint B."/>
            <person name="Henrissat B."/>
            <person name="Andreopoulos B."/>
            <person name="Martin F.M."/>
            <person name="Harder C.B."/>
            <person name="Rigling D."/>
            <person name="Ford K.L."/>
            <person name="Foster G.D."/>
            <person name="Pangilinan J."/>
            <person name="Papanicolaou A."/>
            <person name="Barry K."/>
            <person name="LaButti K."/>
            <person name="Viragh M."/>
            <person name="Koriabine M."/>
            <person name="Yan M."/>
            <person name="Riley R."/>
            <person name="Champramary S."/>
            <person name="Plett K.L."/>
            <person name="Tsai I.J."/>
            <person name="Slot J."/>
            <person name="Sipos G."/>
            <person name="Plett J."/>
            <person name="Nagy L.G."/>
            <person name="Grigoriev I.V."/>
        </authorList>
    </citation>
    <scope>NUCLEOTIDE SEQUENCE</scope>
    <source>
        <strain evidence="1">ICMP 16352</strain>
    </source>
</reference>
<comment type="caution">
    <text evidence="1">The sequence shown here is derived from an EMBL/GenBank/DDBJ whole genome shotgun (WGS) entry which is preliminary data.</text>
</comment>
<dbReference type="AlphaFoldDB" id="A0AA39UCM2"/>
<keyword evidence="2" id="KW-1185">Reference proteome</keyword>
<dbReference type="Proteomes" id="UP001175227">
    <property type="component" value="Unassembled WGS sequence"/>
</dbReference>
<protein>
    <submittedName>
        <fullName evidence="1">Uncharacterized protein</fullName>
    </submittedName>
</protein>
<evidence type="ECO:0000313" key="2">
    <source>
        <dbReference type="Proteomes" id="UP001175227"/>
    </source>
</evidence>
<sequence length="124" mass="13765">MTCWSKGWMGTCLIIAHQISDGISVNTAAPRTIFDALSILFTDLNHNGACGAFPDAKTKATRNQYSLRTENRWPFGMAQVLISYYHLQLKFSGTVDILETGCASSLIKNRRRHQKVMGTETAVP</sequence>
<evidence type="ECO:0000313" key="1">
    <source>
        <dbReference type="EMBL" id="KAK0477404.1"/>
    </source>
</evidence>
<proteinExistence type="predicted"/>
<accession>A0AA39UCM2</accession>
<name>A0AA39UCM2_9AGAR</name>
<dbReference type="EMBL" id="JAUEPR010000017">
    <property type="protein sequence ID" value="KAK0477404.1"/>
    <property type="molecule type" value="Genomic_DNA"/>
</dbReference>
<gene>
    <name evidence="1" type="ORF">IW261DRAFT_1594578</name>
</gene>
<organism evidence="1 2">
    <name type="scientific">Armillaria novae-zelandiae</name>
    <dbReference type="NCBI Taxonomy" id="153914"/>
    <lineage>
        <taxon>Eukaryota</taxon>
        <taxon>Fungi</taxon>
        <taxon>Dikarya</taxon>
        <taxon>Basidiomycota</taxon>
        <taxon>Agaricomycotina</taxon>
        <taxon>Agaricomycetes</taxon>
        <taxon>Agaricomycetidae</taxon>
        <taxon>Agaricales</taxon>
        <taxon>Marasmiineae</taxon>
        <taxon>Physalacriaceae</taxon>
        <taxon>Armillaria</taxon>
    </lineage>
</organism>